<reference evidence="2 3" key="1">
    <citation type="submission" date="2021-04" db="EMBL/GenBank/DDBJ databases">
        <title>Nocardia tengchongensis.</title>
        <authorList>
            <person name="Zhuang k."/>
            <person name="Ran Y."/>
            <person name="Li W."/>
        </authorList>
    </citation>
    <scope>NUCLEOTIDE SEQUENCE [LARGE SCALE GENOMIC DNA]</scope>
    <source>
        <strain evidence="2 3">CFH S0057</strain>
    </source>
</reference>
<evidence type="ECO:0000256" key="1">
    <source>
        <dbReference type="SAM" id="Phobius"/>
    </source>
</evidence>
<protein>
    <submittedName>
        <fullName evidence="2">Uncharacterized protein</fullName>
    </submittedName>
</protein>
<keyword evidence="1" id="KW-1133">Transmembrane helix</keyword>
<proteinExistence type="predicted"/>
<evidence type="ECO:0000313" key="3">
    <source>
        <dbReference type="Proteomes" id="UP000683310"/>
    </source>
</evidence>
<name>A0ABX8CLJ9_9NOCA</name>
<accession>A0ABX8CLJ9</accession>
<organism evidence="2 3">
    <name type="scientific">Nocardia tengchongensis</name>
    <dbReference type="NCBI Taxonomy" id="2055889"/>
    <lineage>
        <taxon>Bacteria</taxon>
        <taxon>Bacillati</taxon>
        <taxon>Actinomycetota</taxon>
        <taxon>Actinomycetes</taxon>
        <taxon>Mycobacteriales</taxon>
        <taxon>Nocardiaceae</taxon>
        <taxon>Nocardia</taxon>
    </lineage>
</organism>
<evidence type="ECO:0000313" key="2">
    <source>
        <dbReference type="EMBL" id="QVI19380.1"/>
    </source>
</evidence>
<dbReference type="Proteomes" id="UP000683310">
    <property type="component" value="Chromosome"/>
</dbReference>
<feature type="transmembrane region" description="Helical" evidence="1">
    <location>
        <begin position="6"/>
        <end position="27"/>
    </location>
</feature>
<keyword evidence="1" id="KW-0812">Transmembrane</keyword>
<dbReference type="EMBL" id="CP074371">
    <property type="protein sequence ID" value="QVI19380.1"/>
    <property type="molecule type" value="Genomic_DNA"/>
</dbReference>
<gene>
    <name evidence="2" type="ORF">KHQ06_23600</name>
</gene>
<sequence length="51" mass="5461">MTNGIGTGVALLIGVGFALLSLLWCVSQVLDRLHALRWESELRGLGRPIGT</sequence>
<keyword evidence="3" id="KW-1185">Reference proteome</keyword>
<keyword evidence="1" id="KW-0472">Membrane</keyword>